<comment type="caution">
    <text evidence="2">The sequence shown here is derived from an EMBL/GenBank/DDBJ whole genome shotgun (WGS) entry which is preliminary data.</text>
</comment>
<accession>A0A645C4W1</accession>
<dbReference type="Gene3D" id="3.30.700.10">
    <property type="entry name" value="Glycoprotein, Type 4 Pilin"/>
    <property type="match status" value="1"/>
</dbReference>
<feature type="transmembrane region" description="Helical" evidence="1">
    <location>
        <begin position="12"/>
        <end position="37"/>
    </location>
</feature>
<dbReference type="EMBL" id="VSSQ01024477">
    <property type="protein sequence ID" value="MPM72011.1"/>
    <property type="molecule type" value="Genomic_DNA"/>
</dbReference>
<gene>
    <name evidence="2" type="ORF">SDC9_118984</name>
</gene>
<name>A0A645C4W1_9ZZZZ</name>
<evidence type="ECO:0000256" key="1">
    <source>
        <dbReference type="SAM" id="Phobius"/>
    </source>
</evidence>
<evidence type="ECO:0000313" key="2">
    <source>
        <dbReference type="EMBL" id="MPM72011.1"/>
    </source>
</evidence>
<evidence type="ECO:0008006" key="3">
    <source>
        <dbReference type="Google" id="ProtNLM"/>
    </source>
</evidence>
<dbReference type="InterPro" id="IPR012902">
    <property type="entry name" value="N_methyl_site"/>
</dbReference>
<dbReference type="AlphaFoldDB" id="A0A645C4W1"/>
<dbReference type="NCBIfam" id="TIGR02532">
    <property type="entry name" value="IV_pilin_GFxxxE"/>
    <property type="match status" value="1"/>
</dbReference>
<sequence>MKKLLSKKGFTLIELIVVIAILAILAAILVPSITGYITEANIAKDRANVRTYYSEVALDDALGRSTATAPTGAVCTISPLDEFSCVLNGMTYAVSDSFAGTGTYSAD</sequence>
<reference evidence="2" key="1">
    <citation type="submission" date="2019-08" db="EMBL/GenBank/DDBJ databases">
        <authorList>
            <person name="Kucharzyk K."/>
            <person name="Murdoch R.W."/>
            <person name="Higgins S."/>
            <person name="Loffler F."/>
        </authorList>
    </citation>
    <scope>NUCLEOTIDE SEQUENCE</scope>
</reference>
<proteinExistence type="predicted"/>
<dbReference type="PROSITE" id="PS00409">
    <property type="entry name" value="PROKAR_NTER_METHYL"/>
    <property type="match status" value="1"/>
</dbReference>
<keyword evidence="1" id="KW-0472">Membrane</keyword>
<keyword evidence="1" id="KW-0812">Transmembrane</keyword>
<dbReference type="Pfam" id="PF07963">
    <property type="entry name" value="N_methyl"/>
    <property type="match status" value="1"/>
</dbReference>
<dbReference type="InterPro" id="IPR045584">
    <property type="entry name" value="Pilin-like"/>
</dbReference>
<keyword evidence="1" id="KW-1133">Transmembrane helix</keyword>
<protein>
    <recommendedName>
        <fullName evidence="3">Fimbrial protein</fullName>
    </recommendedName>
</protein>
<organism evidence="2">
    <name type="scientific">bioreactor metagenome</name>
    <dbReference type="NCBI Taxonomy" id="1076179"/>
    <lineage>
        <taxon>unclassified sequences</taxon>
        <taxon>metagenomes</taxon>
        <taxon>ecological metagenomes</taxon>
    </lineage>
</organism>
<dbReference type="SUPFAM" id="SSF54523">
    <property type="entry name" value="Pili subunits"/>
    <property type="match status" value="1"/>
</dbReference>